<dbReference type="InterPro" id="IPR005361">
    <property type="entry name" value="UPF0158"/>
</dbReference>
<organism evidence="1 2">
    <name type="scientific">Micromonospora purpureochromogenes</name>
    <dbReference type="NCBI Taxonomy" id="47872"/>
    <lineage>
        <taxon>Bacteria</taxon>
        <taxon>Bacillati</taxon>
        <taxon>Actinomycetota</taxon>
        <taxon>Actinomycetes</taxon>
        <taxon>Micromonosporales</taxon>
        <taxon>Micromonosporaceae</taxon>
        <taxon>Micromonospora</taxon>
    </lineage>
</organism>
<dbReference type="RefSeq" id="WP_088963142.1">
    <property type="nucleotide sequence ID" value="NZ_LT607410.1"/>
</dbReference>
<reference evidence="1 2" key="1">
    <citation type="submission" date="2016-06" db="EMBL/GenBank/DDBJ databases">
        <authorList>
            <person name="Kjaerup R.B."/>
            <person name="Dalgaard T.S."/>
            <person name="Juul-Madsen H.R."/>
        </authorList>
    </citation>
    <scope>NUCLEOTIDE SEQUENCE [LARGE SCALE GENOMIC DNA]</scope>
    <source>
        <strain evidence="1 2">DSM 43821</strain>
    </source>
</reference>
<protein>
    <submittedName>
        <fullName evidence="1">Uncharacterized protein family (UPF0158)</fullName>
    </submittedName>
</protein>
<proteinExistence type="predicted"/>
<dbReference type="AlphaFoldDB" id="A0A1C4ZSB0"/>
<dbReference type="Pfam" id="PF03682">
    <property type="entry name" value="UPF0158"/>
    <property type="match status" value="1"/>
</dbReference>
<evidence type="ECO:0000313" key="2">
    <source>
        <dbReference type="Proteomes" id="UP000198228"/>
    </source>
</evidence>
<name>A0A1C4ZSB0_9ACTN</name>
<dbReference type="Proteomes" id="UP000198228">
    <property type="component" value="Chromosome I"/>
</dbReference>
<accession>A0A1C4ZSB0</accession>
<evidence type="ECO:0000313" key="1">
    <source>
        <dbReference type="EMBL" id="SCF35641.1"/>
    </source>
</evidence>
<dbReference type="EMBL" id="LT607410">
    <property type="protein sequence ID" value="SCF35641.1"/>
    <property type="molecule type" value="Genomic_DNA"/>
</dbReference>
<gene>
    <name evidence="1" type="ORF">GA0074696_4795</name>
</gene>
<sequence length="156" mass="17934">MLDLGRLDLEEIATALEDQTDYEHRWLINPQTGEIVFWTTDGGIDGHTPIDLDDLDLVGIDPLPSYVWYQDMADFAERISDAAAGRRLARAIRGKGAFRRFKNELHEEHPHLLPAWYAFRDVRAQRRAVEWLVDNALVDDETGERFVAEHPDPDLP</sequence>